<evidence type="ECO:0000259" key="10">
    <source>
        <dbReference type="PROSITE" id="PS50067"/>
    </source>
</evidence>
<keyword evidence="12" id="KW-1185">Reference proteome</keyword>
<feature type="region of interest" description="Disordered" evidence="9">
    <location>
        <begin position="662"/>
        <end position="713"/>
    </location>
</feature>
<comment type="similarity">
    <text evidence="6 7">Belongs to the TRAFAC class myosin-kinesin ATPase superfamily. Kinesin family.</text>
</comment>
<feature type="compositionally biased region" description="Polar residues" evidence="9">
    <location>
        <begin position="59"/>
        <end position="70"/>
    </location>
</feature>
<evidence type="ECO:0000256" key="6">
    <source>
        <dbReference type="PROSITE-ProRule" id="PRU00283"/>
    </source>
</evidence>
<keyword evidence="5 6" id="KW-0505">Motor protein</keyword>
<dbReference type="Proteomes" id="UP001497600">
    <property type="component" value="Chromosome H"/>
</dbReference>
<organism evidence="11 12">
    <name type="scientific">[Candida] anglica</name>
    <dbReference type="NCBI Taxonomy" id="148631"/>
    <lineage>
        <taxon>Eukaryota</taxon>
        <taxon>Fungi</taxon>
        <taxon>Dikarya</taxon>
        <taxon>Ascomycota</taxon>
        <taxon>Saccharomycotina</taxon>
        <taxon>Pichiomycetes</taxon>
        <taxon>Debaryomycetaceae</taxon>
        <taxon>Kurtzmaniella</taxon>
    </lineage>
</organism>
<dbReference type="Gene3D" id="3.40.850.10">
    <property type="entry name" value="Kinesin motor domain"/>
    <property type="match status" value="1"/>
</dbReference>
<dbReference type="PANTHER" id="PTHR47968">
    <property type="entry name" value="CENTROMERE PROTEIN E"/>
    <property type="match status" value="1"/>
</dbReference>
<evidence type="ECO:0000313" key="12">
    <source>
        <dbReference type="Proteomes" id="UP001497600"/>
    </source>
</evidence>
<dbReference type="InterPro" id="IPR027417">
    <property type="entry name" value="P-loop_NTPase"/>
</dbReference>
<dbReference type="InterPro" id="IPR019821">
    <property type="entry name" value="Kinesin_motor_CS"/>
</dbReference>
<protein>
    <recommendedName>
        <fullName evidence="7">Kinesin-like protein</fullName>
    </recommendedName>
</protein>
<evidence type="ECO:0000256" key="5">
    <source>
        <dbReference type="ARBA" id="ARBA00023175"/>
    </source>
</evidence>
<name>A0ABP0EJD8_9ASCO</name>
<evidence type="ECO:0000256" key="8">
    <source>
        <dbReference type="SAM" id="Coils"/>
    </source>
</evidence>
<keyword evidence="1 7" id="KW-0493">Microtubule</keyword>
<feature type="coiled-coil region" evidence="8">
    <location>
        <begin position="466"/>
        <end position="527"/>
    </location>
</feature>
<feature type="domain" description="Kinesin motor" evidence="10">
    <location>
        <begin position="103"/>
        <end position="444"/>
    </location>
</feature>
<dbReference type="EMBL" id="OZ004260">
    <property type="protein sequence ID" value="CAK7920539.1"/>
    <property type="molecule type" value="Genomic_DNA"/>
</dbReference>
<reference evidence="11 12" key="1">
    <citation type="submission" date="2024-01" db="EMBL/GenBank/DDBJ databases">
        <authorList>
            <consortium name="Genoscope - CEA"/>
            <person name="William W."/>
        </authorList>
    </citation>
    <scope>NUCLEOTIDE SEQUENCE [LARGE SCALE GENOMIC DNA]</scope>
    <source>
        <strain evidence="11 12">29B2s-10</strain>
    </source>
</reference>
<keyword evidence="3 6" id="KW-0067">ATP-binding</keyword>
<feature type="region of interest" description="Disordered" evidence="9">
    <location>
        <begin position="593"/>
        <end position="615"/>
    </location>
</feature>
<gene>
    <name evidence="11" type="primary">KIP2</name>
    <name evidence="11" type="ORF">CAAN4_H03554</name>
</gene>
<sequence length="713" mass="79058">MSYQKTPLRSRSSLGSYSTTTGSGSSLSRSGSNPTPGAKPHVKVTDLRRPPSSRGFHSGSPQPQQKQQAPRSRPGSAMGYFSGGSSSRPPTPSFQRLEPYTGSITVSIRPNPYSVHPFQPAPWDLDVRENSISNKQDQSSFSFDNVFPADASTTNSHVYQKSCSEIVKKFLHEGYNGTVFAYGMTGSGKTFSMRGENHDPGFVKLAIDDIFHIIESNSMSKIQYKLNVSYLEIYNEKIIDLLSTNPSSNGSDLKIRDDSMFGNKIVGITSPDIISKEQLLSLIKRGDTNRKTSATDFNARSSRSHSILQLKLTTIDIMSNSEQNATLSLCDLAGSERATSSLERRKEGAYINKSLLALSTVINKLSASASTSANTPAPPPSSEHIPYRDSKLTRLLQPALSGSSLISILCTIHLGSGSESTNSNNQFISETYNTLRFAARARNIVMNVSRNKSSSLGESPETLKLIEELRRTVETQKTELQLLQNHNGMTGISNNTSTGLTEQNLKISQLEGENAILNEKLEHLTRLTDLQKTETIILKNDTLNDLLGSGIENNASQVMMSNLEEFYKRVNYEMDEYKSYINHLENQLELQHSKNSLSRGNETSKTLIEPSVPDPEMEAVLKDQEEEIWHLKELIKDKDHIIKSLTKTTKLRRLMESNSANVLEKSEDHASKRTSVRNLDANDKENSTFGELKSFKISGSRSPDIEESSRFVM</sequence>
<feature type="compositionally biased region" description="Low complexity" evidence="9">
    <location>
        <begin position="9"/>
        <end position="32"/>
    </location>
</feature>
<evidence type="ECO:0000256" key="1">
    <source>
        <dbReference type="ARBA" id="ARBA00022701"/>
    </source>
</evidence>
<feature type="compositionally biased region" description="Polar residues" evidence="9">
    <location>
        <begin position="593"/>
        <end position="606"/>
    </location>
</feature>
<dbReference type="PROSITE" id="PS00411">
    <property type="entry name" value="KINESIN_MOTOR_1"/>
    <property type="match status" value="1"/>
</dbReference>
<dbReference type="InterPro" id="IPR027640">
    <property type="entry name" value="Kinesin-like_fam"/>
</dbReference>
<dbReference type="PRINTS" id="PR00380">
    <property type="entry name" value="KINESINHEAVY"/>
</dbReference>
<dbReference type="PANTHER" id="PTHR47968:SF36">
    <property type="entry name" value="KINESIN HEAVY CHAIN ISOFORM X1"/>
    <property type="match status" value="1"/>
</dbReference>
<evidence type="ECO:0000256" key="7">
    <source>
        <dbReference type="RuleBase" id="RU000394"/>
    </source>
</evidence>
<dbReference type="Pfam" id="PF00225">
    <property type="entry name" value="Kinesin"/>
    <property type="match status" value="1"/>
</dbReference>
<dbReference type="SUPFAM" id="SSF52540">
    <property type="entry name" value="P-loop containing nucleoside triphosphate hydrolases"/>
    <property type="match status" value="1"/>
</dbReference>
<dbReference type="InterPro" id="IPR001752">
    <property type="entry name" value="Kinesin_motor_dom"/>
</dbReference>
<dbReference type="InterPro" id="IPR036961">
    <property type="entry name" value="Kinesin_motor_dom_sf"/>
</dbReference>
<keyword evidence="4 8" id="KW-0175">Coiled coil</keyword>
<accession>A0ABP0EJD8</accession>
<feature type="binding site" evidence="6">
    <location>
        <begin position="183"/>
        <end position="190"/>
    </location>
    <ligand>
        <name>ATP</name>
        <dbReference type="ChEBI" id="CHEBI:30616"/>
    </ligand>
</feature>
<dbReference type="PROSITE" id="PS50067">
    <property type="entry name" value="KINESIN_MOTOR_2"/>
    <property type="match status" value="1"/>
</dbReference>
<evidence type="ECO:0000256" key="3">
    <source>
        <dbReference type="ARBA" id="ARBA00022840"/>
    </source>
</evidence>
<evidence type="ECO:0000256" key="4">
    <source>
        <dbReference type="ARBA" id="ARBA00023054"/>
    </source>
</evidence>
<keyword evidence="2 6" id="KW-0547">Nucleotide-binding</keyword>
<feature type="region of interest" description="Disordered" evidence="9">
    <location>
        <begin position="1"/>
        <end position="98"/>
    </location>
</feature>
<dbReference type="SMART" id="SM00129">
    <property type="entry name" value="KISc"/>
    <property type="match status" value="1"/>
</dbReference>
<evidence type="ECO:0000313" key="11">
    <source>
        <dbReference type="EMBL" id="CAK7920539.1"/>
    </source>
</evidence>
<proteinExistence type="inferred from homology"/>
<feature type="compositionally biased region" description="Basic and acidic residues" evidence="9">
    <location>
        <begin position="703"/>
        <end position="713"/>
    </location>
</feature>
<evidence type="ECO:0000256" key="2">
    <source>
        <dbReference type="ARBA" id="ARBA00022741"/>
    </source>
</evidence>
<evidence type="ECO:0000256" key="9">
    <source>
        <dbReference type="SAM" id="MobiDB-lite"/>
    </source>
</evidence>